<feature type="compositionally biased region" description="Pro residues" evidence="1">
    <location>
        <begin position="44"/>
        <end position="56"/>
    </location>
</feature>
<dbReference type="EMBL" id="CP097509">
    <property type="protein sequence ID" value="URE18364.1"/>
    <property type="molecule type" value="Genomic_DNA"/>
</dbReference>
<accession>A0A9E7KJF2</accession>
<name>A0A9E7KJF2_9LILI</name>
<keyword evidence="3" id="KW-1185">Reference proteome</keyword>
<feature type="non-terminal residue" evidence="2">
    <location>
        <position position="1"/>
    </location>
</feature>
<sequence length="121" mass="12916">TEAVLGLGEGEGGGGRAAGGRAQGPLRRLRRQEPEPLHRAHLLPRPPRVPGPPPPGRGGVRLRAPYGPHHPMRRGGIPLPHLCPQVKWQSRPRAAEEAALLLLTFTSISLSLSSVSSEHPI</sequence>
<evidence type="ECO:0000313" key="2">
    <source>
        <dbReference type="EMBL" id="URE18364.1"/>
    </source>
</evidence>
<organism evidence="2 3">
    <name type="scientific">Musa troglodytarum</name>
    <name type="common">fe'i banana</name>
    <dbReference type="NCBI Taxonomy" id="320322"/>
    <lineage>
        <taxon>Eukaryota</taxon>
        <taxon>Viridiplantae</taxon>
        <taxon>Streptophyta</taxon>
        <taxon>Embryophyta</taxon>
        <taxon>Tracheophyta</taxon>
        <taxon>Spermatophyta</taxon>
        <taxon>Magnoliopsida</taxon>
        <taxon>Liliopsida</taxon>
        <taxon>Zingiberales</taxon>
        <taxon>Musaceae</taxon>
        <taxon>Musa</taxon>
    </lineage>
</organism>
<feature type="compositionally biased region" description="Gly residues" evidence="1">
    <location>
        <begin position="7"/>
        <end position="22"/>
    </location>
</feature>
<dbReference type="Proteomes" id="UP001055439">
    <property type="component" value="Chromosome 7"/>
</dbReference>
<reference evidence="2" key="1">
    <citation type="submission" date="2022-05" db="EMBL/GenBank/DDBJ databases">
        <title>The Musa troglodytarum L. genome provides insights into the mechanism of non-climacteric behaviour and enrichment of carotenoids.</title>
        <authorList>
            <person name="Wang J."/>
        </authorList>
    </citation>
    <scope>NUCLEOTIDE SEQUENCE</scope>
    <source>
        <tissue evidence="2">Leaf</tissue>
    </source>
</reference>
<evidence type="ECO:0000256" key="1">
    <source>
        <dbReference type="SAM" id="MobiDB-lite"/>
    </source>
</evidence>
<gene>
    <name evidence="2" type="ORF">MUK42_11130</name>
</gene>
<protein>
    <submittedName>
        <fullName evidence="2">Auxin-induced protein</fullName>
    </submittedName>
</protein>
<dbReference type="AlphaFoldDB" id="A0A9E7KJF2"/>
<feature type="region of interest" description="Disordered" evidence="1">
    <location>
        <begin position="1"/>
        <end position="78"/>
    </location>
</feature>
<evidence type="ECO:0000313" key="3">
    <source>
        <dbReference type="Proteomes" id="UP001055439"/>
    </source>
</evidence>
<proteinExistence type="predicted"/>
<dbReference type="OrthoDB" id="1841988at2759"/>